<dbReference type="InterPro" id="IPR002889">
    <property type="entry name" value="WSC_carb-bd"/>
</dbReference>
<feature type="compositionally biased region" description="Polar residues" evidence="1">
    <location>
        <begin position="284"/>
        <end position="306"/>
    </location>
</feature>
<keyword evidence="2" id="KW-1133">Transmembrane helix</keyword>
<dbReference type="CDD" id="cd12087">
    <property type="entry name" value="TM_EGFR-like"/>
    <property type="match status" value="1"/>
</dbReference>
<evidence type="ECO:0000313" key="5">
    <source>
        <dbReference type="EMBL" id="RJE24055.1"/>
    </source>
</evidence>
<feature type="compositionally biased region" description="Low complexity" evidence="1">
    <location>
        <begin position="158"/>
        <end position="184"/>
    </location>
</feature>
<dbReference type="Proteomes" id="UP000266188">
    <property type="component" value="Unassembled WGS sequence"/>
</dbReference>
<dbReference type="STRING" id="2070753.A0A3A3A1N4"/>
<comment type="caution">
    <text evidence="5">The sequence shown here is derived from an EMBL/GenBank/DDBJ whole genome shotgun (WGS) entry which is preliminary data.</text>
</comment>
<feature type="transmembrane region" description="Helical" evidence="2">
    <location>
        <begin position="227"/>
        <end position="250"/>
    </location>
</feature>
<keyword evidence="3" id="KW-0732">Signal</keyword>
<dbReference type="SMART" id="SM00321">
    <property type="entry name" value="WSC"/>
    <property type="match status" value="1"/>
</dbReference>
<evidence type="ECO:0000259" key="4">
    <source>
        <dbReference type="PROSITE" id="PS51212"/>
    </source>
</evidence>
<feature type="chain" id="PRO_5017347759" evidence="3">
    <location>
        <begin position="20"/>
        <end position="345"/>
    </location>
</feature>
<evidence type="ECO:0000256" key="1">
    <source>
        <dbReference type="SAM" id="MobiDB-lite"/>
    </source>
</evidence>
<feature type="region of interest" description="Disordered" evidence="1">
    <location>
        <begin position="283"/>
        <end position="345"/>
    </location>
</feature>
<evidence type="ECO:0000313" key="6">
    <source>
        <dbReference type="Proteomes" id="UP000266188"/>
    </source>
</evidence>
<feature type="region of interest" description="Disordered" evidence="1">
    <location>
        <begin position="118"/>
        <end position="220"/>
    </location>
</feature>
<feature type="compositionally biased region" description="Low complexity" evidence="1">
    <location>
        <begin position="118"/>
        <end position="149"/>
    </location>
</feature>
<evidence type="ECO:0000256" key="3">
    <source>
        <dbReference type="SAM" id="SignalP"/>
    </source>
</evidence>
<dbReference type="EMBL" id="MVGC01000095">
    <property type="protein sequence ID" value="RJE24055.1"/>
    <property type="molecule type" value="Genomic_DNA"/>
</dbReference>
<organism evidence="5 6">
    <name type="scientific">Aspergillus sclerotialis</name>
    <dbReference type="NCBI Taxonomy" id="2070753"/>
    <lineage>
        <taxon>Eukaryota</taxon>
        <taxon>Fungi</taxon>
        <taxon>Dikarya</taxon>
        <taxon>Ascomycota</taxon>
        <taxon>Pezizomycotina</taxon>
        <taxon>Eurotiomycetes</taxon>
        <taxon>Eurotiomycetidae</taxon>
        <taxon>Eurotiales</taxon>
        <taxon>Aspergillaceae</taxon>
        <taxon>Aspergillus</taxon>
        <taxon>Aspergillus subgen. Polypaecilum</taxon>
    </lineage>
</organism>
<evidence type="ECO:0000256" key="2">
    <source>
        <dbReference type="SAM" id="Phobius"/>
    </source>
</evidence>
<dbReference type="PANTHER" id="PTHR16861:SF4">
    <property type="entry name" value="SH3 DOMAIN PROTEIN (AFU_ORTHOLOGUE AFUA_1G13610)"/>
    <property type="match status" value="1"/>
</dbReference>
<feature type="signal peptide" evidence="3">
    <location>
        <begin position="1"/>
        <end position="19"/>
    </location>
</feature>
<dbReference type="Pfam" id="PF01822">
    <property type="entry name" value="WSC"/>
    <property type="match status" value="1"/>
</dbReference>
<dbReference type="PANTHER" id="PTHR16861">
    <property type="entry name" value="GLYCOPROTEIN 38"/>
    <property type="match status" value="1"/>
</dbReference>
<sequence>MYLFVCLLILALASWPISGANTGGLTYCSSQNTGTFLANTSIYQSNGNCQKYCTDDYAFGILQGKNCWCSNLAPASEANTDSSKCGDGCPGYPDDPCGNAGDGLYAYLEMDLKMPSGTASLSTTGSATSTSASTESAESITETVTVTASGSSRSTLVTESTPSTTSATSATTTTGTASTTQSDTVSVHTLGGGEVKTVTVSMPSSTSDADAAVSTTSSGSHMKGGTIAGIVVGTVGGCAAILALIFVLFIMRRRKRASSPDPSVQNGLIDGGRSPQMGIMGGTFSDSHSHTLSAGSSNANRLQTTFTDDRMKPNPLYPNGERGSSVSLQDHEDYSRPVLRLTNPD</sequence>
<gene>
    <name evidence="5" type="ORF">PHISCL_03591</name>
</gene>
<reference evidence="6" key="1">
    <citation type="submission" date="2017-02" db="EMBL/GenBank/DDBJ databases">
        <authorList>
            <person name="Tafer H."/>
            <person name="Lopandic K."/>
        </authorList>
    </citation>
    <scope>NUCLEOTIDE SEQUENCE [LARGE SCALE GENOMIC DNA]</scope>
    <source>
        <strain evidence="6">CBS 366.77</strain>
    </source>
</reference>
<dbReference type="OrthoDB" id="2537459at2759"/>
<dbReference type="AlphaFoldDB" id="A0A3A3A1N4"/>
<proteinExistence type="predicted"/>
<keyword evidence="2" id="KW-0472">Membrane</keyword>
<accession>A0A3A3A1N4</accession>
<feature type="domain" description="WSC" evidence="4">
    <location>
        <begin position="22"/>
        <end position="111"/>
    </location>
</feature>
<keyword evidence="6" id="KW-1185">Reference proteome</keyword>
<protein>
    <submittedName>
        <fullName evidence="5">ER membrane protein Wsc4</fullName>
    </submittedName>
</protein>
<feature type="compositionally biased region" description="Low complexity" evidence="1">
    <location>
        <begin position="204"/>
        <end position="220"/>
    </location>
</feature>
<dbReference type="PROSITE" id="PS51212">
    <property type="entry name" value="WSC"/>
    <property type="match status" value="1"/>
</dbReference>
<name>A0A3A3A1N4_9EURO</name>
<keyword evidence="2" id="KW-0812">Transmembrane</keyword>